<comment type="caution">
    <text evidence="2">The sequence shown here is derived from an EMBL/GenBank/DDBJ whole genome shotgun (WGS) entry which is preliminary data.</text>
</comment>
<sequence length="100" mass="10814">MPDEKPAGAAREPVQAGRLHCKAAQDGQENAGAAHAAPDLLPFFAASGFVLRIPAKIGNAAFLLNCMCKRRISGADTKQPDSRFLNPDRMKSRNSFHPDR</sequence>
<evidence type="ECO:0000313" key="3">
    <source>
        <dbReference type="Proteomes" id="UP000651482"/>
    </source>
</evidence>
<feature type="compositionally biased region" description="Basic and acidic residues" evidence="1">
    <location>
        <begin position="78"/>
        <end position="100"/>
    </location>
</feature>
<dbReference type="RefSeq" id="WP_249318522.1">
    <property type="nucleotide sequence ID" value="NZ_JACRSN010000004.1"/>
</dbReference>
<protein>
    <submittedName>
        <fullName evidence="2">Uncharacterized protein</fullName>
    </submittedName>
</protein>
<proteinExistence type="predicted"/>
<reference evidence="2" key="1">
    <citation type="submission" date="2020-08" db="EMBL/GenBank/DDBJ databases">
        <title>Genome public.</title>
        <authorList>
            <person name="Liu C."/>
            <person name="Sun Q."/>
        </authorList>
    </citation>
    <scope>NUCLEOTIDE SEQUENCE</scope>
    <source>
        <strain evidence="2">NSJ-40</strain>
    </source>
</reference>
<accession>A0A926D861</accession>
<evidence type="ECO:0000313" key="2">
    <source>
        <dbReference type="EMBL" id="MBC8533173.1"/>
    </source>
</evidence>
<keyword evidence="3" id="KW-1185">Reference proteome</keyword>
<dbReference type="Proteomes" id="UP000651482">
    <property type="component" value="Unassembled WGS sequence"/>
</dbReference>
<dbReference type="AlphaFoldDB" id="A0A926D861"/>
<evidence type="ECO:0000256" key="1">
    <source>
        <dbReference type="SAM" id="MobiDB-lite"/>
    </source>
</evidence>
<feature type="region of interest" description="Disordered" evidence="1">
    <location>
        <begin position="76"/>
        <end position="100"/>
    </location>
</feature>
<gene>
    <name evidence="2" type="ORF">IAG03_03970</name>
</gene>
<organism evidence="2 3">
    <name type="scientific">Yeguia hominis</name>
    <dbReference type="NCBI Taxonomy" id="2763662"/>
    <lineage>
        <taxon>Bacteria</taxon>
        <taxon>Bacillati</taxon>
        <taxon>Bacillota</taxon>
        <taxon>Clostridia</taxon>
        <taxon>Eubacteriales</taxon>
        <taxon>Yeguiaceae</taxon>
        <taxon>Yeguia</taxon>
    </lineage>
</organism>
<dbReference type="EMBL" id="JACRSN010000004">
    <property type="protein sequence ID" value="MBC8533173.1"/>
    <property type="molecule type" value="Genomic_DNA"/>
</dbReference>
<feature type="region of interest" description="Disordered" evidence="1">
    <location>
        <begin position="1"/>
        <end position="20"/>
    </location>
</feature>
<name>A0A926D861_9FIRM</name>